<keyword evidence="1" id="KW-0472">Membrane</keyword>
<gene>
    <name evidence="2" type="ORF">ERICIII_00058</name>
</gene>
<evidence type="ECO:0000313" key="2">
    <source>
        <dbReference type="EMBL" id="AVF24324.1"/>
    </source>
</evidence>
<dbReference type="AlphaFoldDB" id="A0A2L1U832"/>
<protein>
    <submittedName>
        <fullName evidence="2">Uncharacterized protein</fullName>
    </submittedName>
</protein>
<proteinExistence type="predicted"/>
<dbReference type="Proteomes" id="UP000239833">
    <property type="component" value="Chromosome"/>
</dbReference>
<dbReference type="EMBL" id="CP019655">
    <property type="protein sequence ID" value="AVF24324.1"/>
    <property type="molecule type" value="Genomic_DNA"/>
</dbReference>
<sequence length="49" mass="5751">MSVHTNVINIPTGIFCQVPLKNFLSGAFYMFMHTYLELFLLDTYFFLVL</sequence>
<evidence type="ECO:0000313" key="3">
    <source>
        <dbReference type="Proteomes" id="UP000239833"/>
    </source>
</evidence>
<evidence type="ECO:0000256" key="1">
    <source>
        <dbReference type="SAM" id="Phobius"/>
    </source>
</evidence>
<accession>A0A2L1U832</accession>
<organism evidence="2 3">
    <name type="scientific">Paenibacillus larvae subsp. larvae</name>
    <dbReference type="NCBI Taxonomy" id="147375"/>
    <lineage>
        <taxon>Bacteria</taxon>
        <taxon>Bacillati</taxon>
        <taxon>Bacillota</taxon>
        <taxon>Bacilli</taxon>
        <taxon>Bacillales</taxon>
        <taxon>Paenibacillaceae</taxon>
        <taxon>Paenibacillus</taxon>
    </lineage>
</organism>
<name>A0A2L1U832_9BACL</name>
<feature type="transmembrane region" description="Helical" evidence="1">
    <location>
        <begin position="27"/>
        <end position="47"/>
    </location>
</feature>
<reference evidence="3" key="1">
    <citation type="submission" date="2017-02" db="EMBL/GenBank/DDBJ databases">
        <title>Delineation of Paenibacillus larvae strains originating from foulbrood outbreaks.</title>
        <authorList>
            <person name="Beims H."/>
            <person name="Bunk B."/>
            <person name="Sproeer C."/>
            <person name="Mohr K.I."/>
            <person name="Pradella S."/>
            <person name="Guenther G."/>
            <person name="Rohde M."/>
            <person name="von der Ohe W."/>
            <person name="Steinert M."/>
        </authorList>
    </citation>
    <scope>NUCLEOTIDE SEQUENCE [LARGE SCALE GENOMIC DNA]</scope>
    <source>
        <strain evidence="3">Eric_III</strain>
    </source>
</reference>
<keyword evidence="1" id="KW-0812">Transmembrane</keyword>
<keyword evidence="1" id="KW-1133">Transmembrane helix</keyword>